<evidence type="ECO:0000313" key="2">
    <source>
        <dbReference type="Proteomes" id="UP000006727"/>
    </source>
</evidence>
<dbReference type="Gene3D" id="1.20.1280.50">
    <property type="match status" value="1"/>
</dbReference>
<dbReference type="PROSITE" id="PS50181">
    <property type="entry name" value="FBOX"/>
    <property type="match status" value="1"/>
</dbReference>
<dbReference type="AlphaFoldDB" id="A9TQQ4"/>
<dbReference type="GO" id="GO:0019005">
    <property type="term" value="C:SCF ubiquitin ligase complex"/>
    <property type="evidence" value="ECO:0000318"/>
    <property type="project" value="GO_Central"/>
</dbReference>
<dbReference type="GO" id="GO:0031146">
    <property type="term" value="P:SCF-dependent proteasomal ubiquitin-dependent protein catabolic process"/>
    <property type="evidence" value="ECO:0000318"/>
    <property type="project" value="GO_Central"/>
</dbReference>
<dbReference type="EMBL" id="ABEU02000019">
    <property type="status" value="NOT_ANNOTATED_CDS"/>
    <property type="molecule type" value="Genomic_DNA"/>
</dbReference>
<sequence length="292" mass="32735">MRNGRVGTTFESIPDAVLVKIFALLPSSQIASSCALVCRAWRDSTCDATLWSELCEGSGLRGNDAMQCLGGWKGLFGSVYGVNLIASPYFERIHYLDADRLKHQFLRPWEPKHRLIIDQGGSVFQRGGGDGVLRECPASDCSPCPVAVDKLLMATSWHWGKVQQYVGLQTFSNKFLNCSPPMMFSIWYADRKGDPSVFKCQVVIRDELKNVIFSWESGELETTENKWKLVKHIVQKYPPGLRSIVVKAAGMSINHSSGFHRPKFTSVKLQFVPLNEVPLCIDEPACKKFSHF</sequence>
<dbReference type="FunFam" id="1.20.1280.50:FF:000201">
    <property type="entry name" value="Predicted protein"/>
    <property type="match status" value="1"/>
</dbReference>
<dbReference type="Gramene" id="Pp3c19_22400V3.2">
    <property type="protein sequence ID" value="Pp3c19_22400V3.2"/>
    <property type="gene ID" value="Pp3c19_22400"/>
</dbReference>
<dbReference type="Proteomes" id="UP000006727">
    <property type="component" value="Chromosome 19"/>
</dbReference>
<reference evidence="1 2" key="2">
    <citation type="journal article" date="2018" name="Plant J.">
        <title>The Physcomitrella patens chromosome-scale assembly reveals moss genome structure and evolution.</title>
        <authorList>
            <person name="Lang D."/>
            <person name="Ullrich K.K."/>
            <person name="Murat F."/>
            <person name="Fuchs J."/>
            <person name="Jenkins J."/>
            <person name="Haas F.B."/>
            <person name="Piednoel M."/>
            <person name="Gundlach H."/>
            <person name="Van Bel M."/>
            <person name="Meyberg R."/>
            <person name="Vives C."/>
            <person name="Morata J."/>
            <person name="Symeonidi A."/>
            <person name="Hiss M."/>
            <person name="Muchero W."/>
            <person name="Kamisugi Y."/>
            <person name="Saleh O."/>
            <person name="Blanc G."/>
            <person name="Decker E.L."/>
            <person name="van Gessel N."/>
            <person name="Grimwood J."/>
            <person name="Hayes R.D."/>
            <person name="Graham S.W."/>
            <person name="Gunter L.E."/>
            <person name="McDaniel S.F."/>
            <person name="Hoernstein S.N.W."/>
            <person name="Larsson A."/>
            <person name="Li F.W."/>
            <person name="Perroud P.F."/>
            <person name="Phillips J."/>
            <person name="Ranjan P."/>
            <person name="Rokshar D.S."/>
            <person name="Rothfels C.J."/>
            <person name="Schneider L."/>
            <person name="Shu S."/>
            <person name="Stevenson D.W."/>
            <person name="Thummler F."/>
            <person name="Tillich M."/>
            <person name="Villarreal Aguilar J.C."/>
            <person name="Widiez T."/>
            <person name="Wong G.K."/>
            <person name="Wymore A."/>
            <person name="Zhang Y."/>
            <person name="Zimmer A.D."/>
            <person name="Quatrano R.S."/>
            <person name="Mayer K.F.X."/>
            <person name="Goodstein D."/>
            <person name="Casacuberta J.M."/>
            <person name="Vandepoele K."/>
            <person name="Reski R."/>
            <person name="Cuming A.C."/>
            <person name="Tuskan G.A."/>
            <person name="Maumus F."/>
            <person name="Salse J."/>
            <person name="Schmutz J."/>
            <person name="Rensing S.A."/>
        </authorList>
    </citation>
    <scope>NUCLEOTIDE SEQUENCE [LARGE SCALE GENOMIC DNA]</scope>
    <source>
        <strain evidence="1 2">cv. Gransden 2004</strain>
    </source>
</reference>
<dbReference type="Pfam" id="PF04300">
    <property type="entry name" value="FBA"/>
    <property type="match status" value="1"/>
</dbReference>
<gene>
    <name evidence="1" type="primary">LOC112295807</name>
</gene>
<dbReference type="PANTHER" id="PTHR12125">
    <property type="entry name" value="F-BOX ONLY PROTEIN 6-LIKE PROTEIN"/>
    <property type="match status" value="1"/>
</dbReference>
<dbReference type="GO" id="GO:0006516">
    <property type="term" value="P:glycoprotein catabolic process"/>
    <property type="evidence" value="ECO:0000318"/>
    <property type="project" value="GO_Central"/>
</dbReference>
<dbReference type="InterPro" id="IPR036047">
    <property type="entry name" value="F-box-like_dom_sf"/>
</dbReference>
<reference evidence="1 2" key="1">
    <citation type="journal article" date="2008" name="Science">
        <title>The Physcomitrella genome reveals evolutionary insights into the conquest of land by plants.</title>
        <authorList>
            <person name="Rensing S."/>
            <person name="Lang D."/>
            <person name="Zimmer A."/>
            <person name="Terry A."/>
            <person name="Salamov A."/>
            <person name="Shapiro H."/>
            <person name="Nishiyama T."/>
            <person name="Perroud P.-F."/>
            <person name="Lindquist E."/>
            <person name="Kamisugi Y."/>
            <person name="Tanahashi T."/>
            <person name="Sakakibara K."/>
            <person name="Fujita T."/>
            <person name="Oishi K."/>
            <person name="Shin-I T."/>
            <person name="Kuroki Y."/>
            <person name="Toyoda A."/>
            <person name="Suzuki Y."/>
            <person name="Hashimoto A."/>
            <person name="Yamaguchi K."/>
            <person name="Sugano A."/>
            <person name="Kohara Y."/>
            <person name="Fujiyama A."/>
            <person name="Anterola A."/>
            <person name="Aoki S."/>
            <person name="Ashton N."/>
            <person name="Barbazuk W.B."/>
            <person name="Barker E."/>
            <person name="Bennetzen J."/>
            <person name="Bezanilla M."/>
            <person name="Blankenship R."/>
            <person name="Cho S.H."/>
            <person name="Dutcher S."/>
            <person name="Estelle M."/>
            <person name="Fawcett J.A."/>
            <person name="Gundlach H."/>
            <person name="Hanada K."/>
            <person name="Heyl A."/>
            <person name="Hicks K.A."/>
            <person name="Hugh J."/>
            <person name="Lohr M."/>
            <person name="Mayer K."/>
            <person name="Melkozernov A."/>
            <person name="Murata T."/>
            <person name="Nelson D."/>
            <person name="Pils B."/>
            <person name="Prigge M."/>
            <person name="Reiss B."/>
            <person name="Renner T."/>
            <person name="Rombauts S."/>
            <person name="Rushton P."/>
            <person name="Sanderfoot A."/>
            <person name="Schween G."/>
            <person name="Shiu S.-H."/>
            <person name="Stueber K."/>
            <person name="Theodoulou F.L."/>
            <person name="Tu H."/>
            <person name="Van de Peer Y."/>
            <person name="Verrier P.J."/>
            <person name="Waters E."/>
            <person name="Wood A."/>
            <person name="Yang L."/>
            <person name="Cove D."/>
            <person name="Cuming A."/>
            <person name="Hasebe M."/>
            <person name="Lucas S."/>
            <person name="Mishler D.B."/>
            <person name="Reski R."/>
            <person name="Grigoriev I."/>
            <person name="Quatrano R.S."/>
            <person name="Boore J.L."/>
        </authorList>
    </citation>
    <scope>NUCLEOTIDE SEQUENCE [LARGE SCALE GENOMIC DNA]</scope>
    <source>
        <strain evidence="1 2">cv. Gransden 2004</strain>
    </source>
</reference>
<dbReference type="InterPro" id="IPR008979">
    <property type="entry name" value="Galactose-bd-like_sf"/>
</dbReference>
<dbReference type="InterPro" id="IPR001810">
    <property type="entry name" value="F-box_dom"/>
</dbReference>
<protein>
    <submittedName>
        <fullName evidence="1">Uncharacterized protein</fullName>
    </submittedName>
</protein>
<dbReference type="Pfam" id="PF12937">
    <property type="entry name" value="F-box-like"/>
    <property type="match status" value="1"/>
</dbReference>
<name>A9TQQ4_PHYPA</name>
<organism evidence="1 2">
    <name type="scientific">Physcomitrium patens</name>
    <name type="common">Spreading-leaved earth moss</name>
    <name type="synonym">Physcomitrella patens</name>
    <dbReference type="NCBI Taxonomy" id="3218"/>
    <lineage>
        <taxon>Eukaryota</taxon>
        <taxon>Viridiplantae</taxon>
        <taxon>Streptophyta</taxon>
        <taxon>Embryophyta</taxon>
        <taxon>Bryophyta</taxon>
        <taxon>Bryophytina</taxon>
        <taxon>Bryopsida</taxon>
        <taxon>Funariidae</taxon>
        <taxon>Funariales</taxon>
        <taxon>Funariaceae</taxon>
        <taxon>Physcomitrium</taxon>
    </lineage>
</organism>
<dbReference type="PANTHER" id="PTHR12125:SF5">
    <property type="entry name" value="F-BOX DOMAIN-CONTAINING PROTEIN"/>
    <property type="match status" value="1"/>
</dbReference>
<dbReference type="GO" id="GO:0005737">
    <property type="term" value="C:cytoplasm"/>
    <property type="evidence" value="ECO:0000318"/>
    <property type="project" value="GO_Central"/>
</dbReference>
<dbReference type="eggNOG" id="ENOG502R7XT">
    <property type="taxonomic scope" value="Eukaryota"/>
</dbReference>
<proteinExistence type="predicted"/>
<reference evidence="1" key="3">
    <citation type="submission" date="2020-12" db="UniProtKB">
        <authorList>
            <consortium name="EnsemblPlants"/>
        </authorList>
    </citation>
    <scope>IDENTIFICATION</scope>
</reference>
<dbReference type="SUPFAM" id="SSF49785">
    <property type="entry name" value="Galactose-binding domain-like"/>
    <property type="match status" value="1"/>
</dbReference>
<evidence type="ECO:0000313" key="1">
    <source>
        <dbReference type="EnsemblPlants" id="Pp3c19_22400V3.2"/>
    </source>
</evidence>
<dbReference type="InterPro" id="IPR039752">
    <property type="entry name" value="F-box_only"/>
</dbReference>
<dbReference type="GO" id="GO:0036503">
    <property type="term" value="P:ERAD pathway"/>
    <property type="evidence" value="ECO:0000318"/>
    <property type="project" value="GO_Central"/>
</dbReference>
<keyword evidence="2" id="KW-1185">Reference proteome</keyword>
<dbReference type="SMART" id="SM01198">
    <property type="entry name" value="FBA"/>
    <property type="match status" value="1"/>
</dbReference>
<dbReference type="InParanoid" id="A9TQQ4"/>
<dbReference type="InterPro" id="IPR007397">
    <property type="entry name" value="F-box-assoc_dom"/>
</dbReference>
<dbReference type="PROSITE" id="PS51257">
    <property type="entry name" value="PROKAR_LIPOPROTEIN"/>
    <property type="match status" value="1"/>
</dbReference>
<accession>A9TQQ4</accession>
<dbReference type="Gene3D" id="2.60.120.260">
    <property type="entry name" value="Galactose-binding domain-like"/>
    <property type="match status" value="1"/>
</dbReference>
<dbReference type="SUPFAM" id="SSF81383">
    <property type="entry name" value="F-box domain"/>
    <property type="match status" value="1"/>
</dbReference>
<dbReference type="EnsemblPlants" id="Pp3c19_22400V3.2">
    <property type="protein sequence ID" value="Pp3c19_22400V3.2"/>
    <property type="gene ID" value="Pp3c19_22400"/>
</dbReference>